<proteinExistence type="predicted"/>
<evidence type="ECO:0000313" key="1">
    <source>
        <dbReference type="EMBL" id="KAJ8105654.1"/>
    </source>
</evidence>
<organism evidence="1 2">
    <name type="scientific">Boeremia exigua</name>
    <dbReference type="NCBI Taxonomy" id="749465"/>
    <lineage>
        <taxon>Eukaryota</taxon>
        <taxon>Fungi</taxon>
        <taxon>Dikarya</taxon>
        <taxon>Ascomycota</taxon>
        <taxon>Pezizomycotina</taxon>
        <taxon>Dothideomycetes</taxon>
        <taxon>Pleosporomycetidae</taxon>
        <taxon>Pleosporales</taxon>
        <taxon>Pleosporineae</taxon>
        <taxon>Didymellaceae</taxon>
        <taxon>Boeremia</taxon>
    </lineage>
</organism>
<gene>
    <name evidence="1" type="ORF">OPT61_g10045</name>
</gene>
<protein>
    <submittedName>
        <fullName evidence="1">Uncharacterized protein</fullName>
    </submittedName>
</protein>
<sequence>MPPKFRNIAKPTRGGKAVTGGKALRKSLGAKAARKNPYEGRVARKRRFKPGTVALREIRRYQKSIDLLIPKMPFARFVREIAQDFKPDLRFQRVALDAVQEAAEAFVVGVFEDVNLNAIHAKRITIQKKDVELAMRYYAKLTAIGKNG</sequence>
<accession>A0ACC2HRS9</accession>
<dbReference type="EMBL" id="JAPHNI010001417">
    <property type="protein sequence ID" value="KAJ8105654.1"/>
    <property type="molecule type" value="Genomic_DNA"/>
</dbReference>
<comment type="caution">
    <text evidence="1">The sequence shown here is derived from an EMBL/GenBank/DDBJ whole genome shotgun (WGS) entry which is preliminary data.</text>
</comment>
<keyword evidence="2" id="KW-1185">Reference proteome</keyword>
<dbReference type="Proteomes" id="UP001153331">
    <property type="component" value="Unassembled WGS sequence"/>
</dbReference>
<reference evidence="1" key="1">
    <citation type="submission" date="2022-11" db="EMBL/GenBank/DDBJ databases">
        <title>Genome Sequence of Boeremia exigua.</title>
        <authorList>
            <person name="Buettner E."/>
        </authorList>
    </citation>
    <scope>NUCLEOTIDE SEQUENCE</scope>
    <source>
        <strain evidence="1">CU02</strain>
    </source>
</reference>
<evidence type="ECO:0000313" key="2">
    <source>
        <dbReference type="Proteomes" id="UP001153331"/>
    </source>
</evidence>
<name>A0ACC2HRS9_9PLEO</name>